<dbReference type="EMBL" id="LSSN01003087">
    <property type="protein sequence ID" value="OMJ14387.1"/>
    <property type="molecule type" value="Genomic_DNA"/>
</dbReference>
<feature type="transmembrane region" description="Helical" evidence="1">
    <location>
        <begin position="48"/>
        <end position="67"/>
    </location>
</feature>
<sequence>MSFISLGAFHAVGITNFTPYYSSAGLNPVPADFIVLMTRSVSIGMSPILLYFYYTALLTHFLMFGLGVLPSRYSVVCMLFLVYVLAVTTRKTV</sequence>
<dbReference type="Proteomes" id="UP000187283">
    <property type="component" value="Unassembled WGS sequence"/>
</dbReference>
<evidence type="ECO:0000256" key="1">
    <source>
        <dbReference type="SAM" id="Phobius"/>
    </source>
</evidence>
<proteinExistence type="predicted"/>
<keyword evidence="1" id="KW-0472">Membrane</keyword>
<name>A0A1R1XIB7_9FUNG</name>
<gene>
    <name evidence="2" type="ORF">AYI70_g7905</name>
</gene>
<reference evidence="2 3" key="1">
    <citation type="submission" date="2017-01" db="EMBL/GenBank/DDBJ databases">
        <authorList>
            <person name="Mah S.A."/>
            <person name="Swanson W.J."/>
            <person name="Moy G.W."/>
            <person name="Vacquier V.D."/>
        </authorList>
    </citation>
    <scope>NUCLEOTIDE SEQUENCE [LARGE SCALE GENOMIC DNA]</scope>
    <source>
        <strain evidence="2 3">GSMNP</strain>
    </source>
</reference>
<keyword evidence="3" id="KW-1185">Reference proteome</keyword>
<evidence type="ECO:0000313" key="3">
    <source>
        <dbReference type="Proteomes" id="UP000187283"/>
    </source>
</evidence>
<keyword evidence="1" id="KW-1133">Transmembrane helix</keyword>
<accession>A0A1R1XIB7</accession>
<dbReference type="AlphaFoldDB" id="A0A1R1XIB7"/>
<organism evidence="2 3">
    <name type="scientific">Smittium culicis</name>
    <dbReference type="NCBI Taxonomy" id="133412"/>
    <lineage>
        <taxon>Eukaryota</taxon>
        <taxon>Fungi</taxon>
        <taxon>Fungi incertae sedis</taxon>
        <taxon>Zoopagomycota</taxon>
        <taxon>Kickxellomycotina</taxon>
        <taxon>Harpellomycetes</taxon>
        <taxon>Harpellales</taxon>
        <taxon>Legeriomycetaceae</taxon>
        <taxon>Smittium</taxon>
    </lineage>
</organism>
<protein>
    <submittedName>
        <fullName evidence="2">Uncharacterized protein</fullName>
    </submittedName>
</protein>
<evidence type="ECO:0000313" key="2">
    <source>
        <dbReference type="EMBL" id="OMJ14387.1"/>
    </source>
</evidence>
<comment type="caution">
    <text evidence="2">The sequence shown here is derived from an EMBL/GenBank/DDBJ whole genome shotgun (WGS) entry which is preliminary data.</text>
</comment>
<keyword evidence="1" id="KW-0812">Transmembrane</keyword>
<feature type="transmembrane region" description="Helical" evidence="1">
    <location>
        <begin position="73"/>
        <end position="89"/>
    </location>
</feature>